<sequence length="470" mass="51097">MEHHLRSHLAKRLDAFACHSHGLILLLICSLLSIFCSALAVAGSIGINYGRVANNLPSPRQAVQLMQSCSLRKVKLYDADARVLRALAYTQMEVIIGFPNEQVYSIARKPSLARKWIKRNVAKHIRATNITAISVGNEVLTSTRGITKLLLPAMRNLHDALVALNLESQVKLSTPHALNVLSNSFPPSAGAFRPDIATSVMKPLLDFLSQTGSFVMINAYPYFAYRANPAVISLDYTLFRPNAGVKDPQTGLVYTNLLDAQLDAVFAAMASLGHKDLRIVVTETGWPSKGDPTETGVSVSNAAAYNGNLINHITTSNGTPMKPGVPVDVFIFALFNEDLKPGPESERNYGLFYPDQSMVYDVGMQKTKSPAIGNKPQLQQSSWCVAKPGVSKSSLQAALDYACGLGKADCSRIQVGQTCFDPNTLVDHASYAFNSYYQKNQKQTGTCDFGGTAMVVQQDPSTTKCAYPQN</sequence>
<comment type="caution">
    <text evidence="1">The sequence shown here is derived from an EMBL/GenBank/DDBJ whole genome shotgun (WGS) entry which is preliminary data.</text>
</comment>
<evidence type="ECO:0000313" key="2">
    <source>
        <dbReference type="Proteomes" id="UP001162992"/>
    </source>
</evidence>
<accession>A0ACC2EUN8</accession>
<dbReference type="EMBL" id="CM055092">
    <property type="protein sequence ID" value="KAJ7570181.1"/>
    <property type="molecule type" value="Genomic_DNA"/>
</dbReference>
<organism evidence="1 2">
    <name type="scientific">Diphasiastrum complanatum</name>
    <name type="common">Issler's clubmoss</name>
    <name type="synonym">Lycopodium complanatum</name>
    <dbReference type="NCBI Taxonomy" id="34168"/>
    <lineage>
        <taxon>Eukaryota</taxon>
        <taxon>Viridiplantae</taxon>
        <taxon>Streptophyta</taxon>
        <taxon>Embryophyta</taxon>
        <taxon>Tracheophyta</taxon>
        <taxon>Lycopodiopsida</taxon>
        <taxon>Lycopodiales</taxon>
        <taxon>Lycopodiaceae</taxon>
        <taxon>Lycopodioideae</taxon>
        <taxon>Diphasiastrum</taxon>
    </lineage>
</organism>
<gene>
    <name evidence="1" type="ORF">O6H91_01G109100</name>
</gene>
<keyword evidence="2" id="KW-1185">Reference proteome</keyword>
<dbReference type="Proteomes" id="UP001162992">
    <property type="component" value="Chromosome 1"/>
</dbReference>
<evidence type="ECO:0000313" key="1">
    <source>
        <dbReference type="EMBL" id="KAJ7570181.1"/>
    </source>
</evidence>
<name>A0ACC2EUN8_DIPCM</name>
<reference evidence="2" key="1">
    <citation type="journal article" date="2024" name="Proc. Natl. Acad. Sci. U.S.A.">
        <title>Extraordinary preservation of gene collinearity over three hundred million years revealed in homosporous lycophytes.</title>
        <authorList>
            <person name="Li C."/>
            <person name="Wickell D."/>
            <person name="Kuo L.Y."/>
            <person name="Chen X."/>
            <person name="Nie B."/>
            <person name="Liao X."/>
            <person name="Peng D."/>
            <person name="Ji J."/>
            <person name="Jenkins J."/>
            <person name="Williams M."/>
            <person name="Shu S."/>
            <person name="Plott C."/>
            <person name="Barry K."/>
            <person name="Rajasekar S."/>
            <person name="Grimwood J."/>
            <person name="Han X."/>
            <person name="Sun S."/>
            <person name="Hou Z."/>
            <person name="He W."/>
            <person name="Dai G."/>
            <person name="Sun C."/>
            <person name="Schmutz J."/>
            <person name="Leebens-Mack J.H."/>
            <person name="Li F.W."/>
            <person name="Wang L."/>
        </authorList>
    </citation>
    <scope>NUCLEOTIDE SEQUENCE [LARGE SCALE GENOMIC DNA]</scope>
    <source>
        <strain evidence="2">cv. PW_Plant_1</strain>
    </source>
</reference>
<protein>
    <submittedName>
        <fullName evidence="1">Uncharacterized protein</fullName>
    </submittedName>
</protein>
<proteinExistence type="predicted"/>